<dbReference type="SUPFAM" id="SSF54909">
    <property type="entry name" value="Dimeric alpha+beta barrel"/>
    <property type="match status" value="1"/>
</dbReference>
<dbReference type="Proteomes" id="UP001431217">
    <property type="component" value="Unassembled WGS sequence"/>
</dbReference>
<dbReference type="EMBL" id="JAMBEP010000003">
    <property type="protein sequence ID" value="MCL1635489.1"/>
    <property type="molecule type" value="Genomic_DNA"/>
</dbReference>
<sequence length="148" mass="16047">MRFIITAQSNAEKTTVDQQPEFDAELFKAYMRFNEEMHRAGVLIASEGLNPAAKGARIAVAEGKRYIVDGPFAESKELVGGFYLIEVGSLDEAIQWALRAPSGFGADDILDIRQLTGSGDLPPEILQLIAEAAPTWSAAAWPPLNANK</sequence>
<dbReference type="PANTHER" id="PTHR35174">
    <property type="entry name" value="BLL7171 PROTEIN-RELATED"/>
    <property type="match status" value="1"/>
</dbReference>
<dbReference type="RefSeq" id="WP_249475091.1">
    <property type="nucleotide sequence ID" value="NZ_JAMBEP010000003.1"/>
</dbReference>
<comment type="caution">
    <text evidence="3">The sequence shown here is derived from an EMBL/GenBank/DDBJ whole genome shotgun (WGS) entry which is preliminary data.</text>
</comment>
<name>A0ABT0MKT1_9GAMM</name>
<gene>
    <name evidence="3" type="ORF">M2650_12740</name>
</gene>
<evidence type="ECO:0000313" key="3">
    <source>
        <dbReference type="EMBL" id="MCL1635489.1"/>
    </source>
</evidence>
<evidence type="ECO:0000256" key="1">
    <source>
        <dbReference type="ARBA" id="ARBA00007689"/>
    </source>
</evidence>
<dbReference type="InterPro" id="IPR011008">
    <property type="entry name" value="Dimeric_a/b-barrel"/>
</dbReference>
<comment type="similarity">
    <text evidence="1">Belongs to the YciI family.</text>
</comment>
<feature type="domain" description="YCII-related" evidence="2">
    <location>
        <begin position="1"/>
        <end position="103"/>
    </location>
</feature>
<dbReference type="Pfam" id="PF03795">
    <property type="entry name" value="YCII"/>
    <property type="match status" value="1"/>
</dbReference>
<accession>A0ABT0MKT1</accession>
<organism evidence="3 4">
    <name type="scientific">Luteimonas galliterrae</name>
    <dbReference type="NCBI Taxonomy" id="2940486"/>
    <lineage>
        <taxon>Bacteria</taxon>
        <taxon>Pseudomonadati</taxon>
        <taxon>Pseudomonadota</taxon>
        <taxon>Gammaproteobacteria</taxon>
        <taxon>Lysobacterales</taxon>
        <taxon>Lysobacteraceae</taxon>
        <taxon>Luteimonas</taxon>
    </lineage>
</organism>
<dbReference type="Gene3D" id="3.30.70.1060">
    <property type="entry name" value="Dimeric alpha+beta barrel"/>
    <property type="match status" value="1"/>
</dbReference>
<keyword evidence="4" id="KW-1185">Reference proteome</keyword>
<dbReference type="PANTHER" id="PTHR35174:SF4">
    <property type="entry name" value="BLL7163 PROTEIN"/>
    <property type="match status" value="1"/>
</dbReference>
<protein>
    <submittedName>
        <fullName evidence="3">YciI family protein</fullName>
    </submittedName>
</protein>
<evidence type="ECO:0000259" key="2">
    <source>
        <dbReference type="Pfam" id="PF03795"/>
    </source>
</evidence>
<proteinExistence type="inferred from homology"/>
<dbReference type="InterPro" id="IPR005545">
    <property type="entry name" value="YCII"/>
</dbReference>
<evidence type="ECO:0000313" key="4">
    <source>
        <dbReference type="Proteomes" id="UP001431217"/>
    </source>
</evidence>
<reference evidence="3 4" key="1">
    <citation type="submission" date="2022-05" db="EMBL/GenBank/DDBJ databases">
        <title>Luteimonas sp. SX5, whole genome shotgun sequencing project.</title>
        <authorList>
            <person name="Zhao G."/>
            <person name="Shen L."/>
        </authorList>
    </citation>
    <scope>NUCLEOTIDE SEQUENCE [LARGE SCALE GENOMIC DNA]</scope>
    <source>
        <strain evidence="3 4">SX5</strain>
    </source>
</reference>